<sequence>MRFSNQLLFARAALIGLYIWQAYTKLVLCWKRAVPQLAGFTNTTNSRMAKERPCNKHFARARK</sequence>
<evidence type="ECO:0000313" key="2">
    <source>
        <dbReference type="Proteomes" id="UP000799302"/>
    </source>
</evidence>
<gene>
    <name evidence="1" type="ORF">BT63DRAFT_423565</name>
</gene>
<reference evidence="1" key="1">
    <citation type="journal article" date="2020" name="Stud. Mycol.">
        <title>101 Dothideomycetes genomes: a test case for predicting lifestyles and emergence of pathogens.</title>
        <authorList>
            <person name="Haridas S."/>
            <person name="Albert R."/>
            <person name="Binder M."/>
            <person name="Bloem J."/>
            <person name="Labutti K."/>
            <person name="Salamov A."/>
            <person name="Andreopoulos B."/>
            <person name="Baker S."/>
            <person name="Barry K."/>
            <person name="Bills G."/>
            <person name="Bluhm B."/>
            <person name="Cannon C."/>
            <person name="Castanera R."/>
            <person name="Culley D."/>
            <person name="Daum C."/>
            <person name="Ezra D."/>
            <person name="Gonzalez J."/>
            <person name="Henrissat B."/>
            <person name="Kuo A."/>
            <person name="Liang C."/>
            <person name="Lipzen A."/>
            <person name="Lutzoni F."/>
            <person name="Magnuson J."/>
            <person name="Mondo S."/>
            <person name="Nolan M."/>
            <person name="Ohm R."/>
            <person name="Pangilinan J."/>
            <person name="Park H.-J."/>
            <person name="Ramirez L."/>
            <person name="Alfaro M."/>
            <person name="Sun H."/>
            <person name="Tritt A."/>
            <person name="Yoshinaga Y."/>
            <person name="Zwiers L.-H."/>
            <person name="Turgeon B."/>
            <person name="Goodwin S."/>
            <person name="Spatafora J."/>
            <person name="Crous P."/>
            <person name="Grigoriev I."/>
        </authorList>
    </citation>
    <scope>NUCLEOTIDE SEQUENCE</scope>
    <source>
        <strain evidence="1">CBS 115976</strain>
    </source>
</reference>
<keyword evidence="2" id="KW-1185">Reference proteome</keyword>
<protein>
    <submittedName>
        <fullName evidence="1">Uncharacterized protein</fullName>
    </submittedName>
</protein>
<name>A0A6A6UKE0_9PEZI</name>
<dbReference type="EMBL" id="MU004233">
    <property type="protein sequence ID" value="KAF2671354.1"/>
    <property type="molecule type" value="Genomic_DNA"/>
</dbReference>
<proteinExistence type="predicted"/>
<evidence type="ECO:0000313" key="1">
    <source>
        <dbReference type="EMBL" id="KAF2671354.1"/>
    </source>
</evidence>
<organism evidence="1 2">
    <name type="scientific">Microthyrium microscopicum</name>
    <dbReference type="NCBI Taxonomy" id="703497"/>
    <lineage>
        <taxon>Eukaryota</taxon>
        <taxon>Fungi</taxon>
        <taxon>Dikarya</taxon>
        <taxon>Ascomycota</taxon>
        <taxon>Pezizomycotina</taxon>
        <taxon>Dothideomycetes</taxon>
        <taxon>Dothideomycetes incertae sedis</taxon>
        <taxon>Microthyriales</taxon>
        <taxon>Microthyriaceae</taxon>
        <taxon>Microthyrium</taxon>
    </lineage>
</organism>
<dbReference type="Proteomes" id="UP000799302">
    <property type="component" value="Unassembled WGS sequence"/>
</dbReference>
<accession>A0A6A6UKE0</accession>
<dbReference type="AlphaFoldDB" id="A0A6A6UKE0"/>